<proteinExistence type="predicted"/>
<gene>
    <name evidence="1" type="ORF">ABB55_23670</name>
</gene>
<organism evidence="1 2">
    <name type="scientific">Prosthecodimorpha hirschii</name>
    <dbReference type="NCBI Taxonomy" id="665126"/>
    <lineage>
        <taxon>Bacteria</taxon>
        <taxon>Pseudomonadati</taxon>
        <taxon>Pseudomonadota</taxon>
        <taxon>Alphaproteobacteria</taxon>
        <taxon>Hyphomicrobiales</taxon>
        <taxon>Ancalomicrobiaceae</taxon>
        <taxon>Prosthecodimorpha</taxon>
    </lineage>
</organism>
<name>A0A0P6WML4_9HYPH</name>
<dbReference type="Pfam" id="PF00494">
    <property type="entry name" value="SQS_PSY"/>
    <property type="match status" value="1"/>
</dbReference>
<dbReference type="Proteomes" id="UP000048984">
    <property type="component" value="Unassembled WGS sequence"/>
</dbReference>
<dbReference type="EMBL" id="LJYW01000001">
    <property type="protein sequence ID" value="KPL56098.1"/>
    <property type="molecule type" value="Genomic_DNA"/>
</dbReference>
<dbReference type="AlphaFoldDB" id="A0A0P6WML4"/>
<dbReference type="SUPFAM" id="SSF48576">
    <property type="entry name" value="Terpenoid synthases"/>
    <property type="match status" value="1"/>
</dbReference>
<accession>A0A0P6WML4</accession>
<dbReference type="InterPro" id="IPR008949">
    <property type="entry name" value="Isoprenoid_synthase_dom_sf"/>
</dbReference>
<dbReference type="RefSeq" id="WP_054362265.1">
    <property type="nucleotide sequence ID" value="NZ_LJYW01000001.1"/>
</dbReference>
<dbReference type="GO" id="GO:0016765">
    <property type="term" value="F:transferase activity, transferring alkyl or aryl (other than methyl) groups"/>
    <property type="evidence" value="ECO:0007669"/>
    <property type="project" value="UniProtKB-ARBA"/>
</dbReference>
<dbReference type="PANTHER" id="PTHR31480">
    <property type="entry name" value="BIFUNCTIONAL LYCOPENE CYCLASE/PHYTOENE SYNTHASE"/>
    <property type="match status" value="1"/>
</dbReference>
<reference evidence="1 2" key="1">
    <citation type="submission" date="2015-09" db="EMBL/GenBank/DDBJ databases">
        <authorList>
            <person name="Jackson K.R."/>
            <person name="Lunt B.L."/>
            <person name="Fisher J.N.B."/>
            <person name="Gardner A.V."/>
            <person name="Bailey M.E."/>
            <person name="Deus L.M."/>
            <person name="Earl A.S."/>
            <person name="Gibby P.D."/>
            <person name="Hartmann K.A."/>
            <person name="Liu J.E."/>
            <person name="Manci A.M."/>
            <person name="Nielsen D.A."/>
            <person name="Solomon M.B."/>
            <person name="Breakwell D.P."/>
            <person name="Burnett S.H."/>
            <person name="Grose J.H."/>
        </authorList>
    </citation>
    <scope>NUCLEOTIDE SEQUENCE [LARGE SCALE GENOMIC DNA]</scope>
    <source>
        <strain evidence="1 2">16</strain>
    </source>
</reference>
<dbReference type="Gene3D" id="1.10.600.10">
    <property type="entry name" value="Farnesyl Diphosphate Synthase"/>
    <property type="match status" value="1"/>
</dbReference>
<dbReference type="STRING" id="665126.ABB55_23670"/>
<evidence type="ECO:0000313" key="2">
    <source>
        <dbReference type="Proteomes" id="UP000048984"/>
    </source>
</evidence>
<keyword evidence="2" id="KW-1185">Reference proteome</keyword>
<protein>
    <submittedName>
        <fullName evidence="1">Phytoene synthase</fullName>
    </submittedName>
</protein>
<evidence type="ECO:0000313" key="1">
    <source>
        <dbReference type="EMBL" id="KPL56098.1"/>
    </source>
</evidence>
<dbReference type="InterPro" id="IPR002060">
    <property type="entry name" value="Squ/phyt_synthse"/>
</dbReference>
<comment type="caution">
    <text evidence="1">The sequence shown here is derived from an EMBL/GenBank/DDBJ whole genome shotgun (WGS) entry which is preliminary data.</text>
</comment>
<reference evidence="1 2" key="2">
    <citation type="submission" date="2015-10" db="EMBL/GenBank/DDBJ databases">
        <title>Draft Genome Sequence of Prosthecomicrobium hirschii ATCC 27832.</title>
        <authorList>
            <person name="Daniel J."/>
            <person name="Givan S.A."/>
            <person name="Brun Y.V."/>
            <person name="Brown P.J."/>
        </authorList>
    </citation>
    <scope>NUCLEOTIDE SEQUENCE [LARGE SCALE GENOMIC DNA]</scope>
    <source>
        <strain evidence="1 2">16</strain>
    </source>
</reference>
<sequence>MISPSLTDAYAQAAERVRALDKDRWLAGLFVPAEARPHVYALYAFSAEIARVRDVVSDPLPGEVRLQWWRDLIEGSAHGEANANPLAAALLDTVERFALPRAALIRLIDARIFDLYDDPMPTVNDLEGYAGDTASALLQLAAIVLAGGKDPGTAEVAGHAGVAYALTGLLRTFPFHAARGQVFLPEDLLARHGVARADILSGRSTPGLAAALAEAADLARDHLERTRALIGRVGPAIRPAFLPVALVEPFLRALARPARDPFREIVDLPQWRKQWVLWRAARQAG</sequence>